<evidence type="ECO:0000313" key="6">
    <source>
        <dbReference type="Proteomes" id="UP000800981"/>
    </source>
</evidence>
<name>A0ABX0GWC8_9ACTN</name>
<sequence>MAQRVVTELIDDLDGESEAVETVTFGIDGVTYEIDLNEEHAEELRTLIEGHALHGRRLAASRGGRRRGGARSGPASSAGASGADPKLIRQWAQEQGYEVSARGRVSKALIEAYHAAQ</sequence>
<proteinExistence type="predicted"/>
<reference evidence="5 6" key="1">
    <citation type="submission" date="2020-03" db="EMBL/GenBank/DDBJ databases">
        <title>Two novel Motilibacter sp.</title>
        <authorList>
            <person name="Liu S."/>
        </authorList>
    </citation>
    <scope>NUCLEOTIDE SEQUENCE [LARGE SCALE GENOMIC DNA]</scope>
    <source>
        <strain evidence="5 6">E257</strain>
    </source>
</reference>
<dbReference type="InterPro" id="IPR055370">
    <property type="entry name" value="Lsr2_DNA-bd"/>
</dbReference>
<dbReference type="InterPro" id="IPR042261">
    <property type="entry name" value="Lsr2-like_dimerization"/>
</dbReference>
<feature type="region of interest" description="Disordered" evidence="2">
    <location>
        <begin position="57"/>
        <end position="87"/>
    </location>
</feature>
<dbReference type="RefSeq" id="WP_166280945.1">
    <property type="nucleotide sequence ID" value="NZ_JAANNP010000003.1"/>
</dbReference>
<evidence type="ECO:0000256" key="2">
    <source>
        <dbReference type="SAM" id="MobiDB-lite"/>
    </source>
</evidence>
<comment type="caution">
    <text evidence="5">The sequence shown here is derived from an EMBL/GenBank/DDBJ whole genome shotgun (WGS) entry which is preliminary data.</text>
</comment>
<dbReference type="InterPro" id="IPR036625">
    <property type="entry name" value="E3-bd_dom_sf"/>
</dbReference>
<accession>A0ABX0GWC8</accession>
<feature type="compositionally biased region" description="Basic residues" evidence="2">
    <location>
        <begin position="57"/>
        <end position="69"/>
    </location>
</feature>
<keyword evidence="1" id="KW-0238">DNA-binding</keyword>
<feature type="domain" description="Lsr2 DNA-binding" evidence="4">
    <location>
        <begin position="81"/>
        <end position="116"/>
    </location>
</feature>
<organism evidence="5 6">
    <name type="scientific">Motilibacter deserti</name>
    <dbReference type="NCBI Taxonomy" id="2714956"/>
    <lineage>
        <taxon>Bacteria</taxon>
        <taxon>Bacillati</taxon>
        <taxon>Actinomycetota</taxon>
        <taxon>Actinomycetes</taxon>
        <taxon>Motilibacterales</taxon>
        <taxon>Motilibacteraceae</taxon>
        <taxon>Motilibacter</taxon>
    </lineage>
</organism>
<feature type="compositionally biased region" description="Low complexity" evidence="2">
    <location>
        <begin position="72"/>
        <end position="83"/>
    </location>
</feature>
<evidence type="ECO:0000259" key="3">
    <source>
        <dbReference type="Pfam" id="PF11774"/>
    </source>
</evidence>
<dbReference type="Proteomes" id="UP000800981">
    <property type="component" value="Unassembled WGS sequence"/>
</dbReference>
<dbReference type="Gene3D" id="4.10.320.10">
    <property type="entry name" value="E3-binding domain"/>
    <property type="match status" value="1"/>
</dbReference>
<evidence type="ECO:0000259" key="4">
    <source>
        <dbReference type="Pfam" id="PF23359"/>
    </source>
</evidence>
<gene>
    <name evidence="5" type="ORF">G9H71_09125</name>
</gene>
<dbReference type="Pfam" id="PF23359">
    <property type="entry name" value="Lsr2_DNA-bd"/>
    <property type="match status" value="1"/>
</dbReference>
<dbReference type="EMBL" id="JAANNP010000003">
    <property type="protein sequence ID" value="NHC13940.1"/>
    <property type="molecule type" value="Genomic_DNA"/>
</dbReference>
<keyword evidence="6" id="KW-1185">Reference proteome</keyword>
<dbReference type="Pfam" id="PF11774">
    <property type="entry name" value="Lsr2"/>
    <property type="match status" value="1"/>
</dbReference>
<evidence type="ECO:0000256" key="1">
    <source>
        <dbReference type="ARBA" id="ARBA00023125"/>
    </source>
</evidence>
<protein>
    <submittedName>
        <fullName evidence="5">Lsr2 family protein</fullName>
    </submittedName>
</protein>
<dbReference type="InterPro" id="IPR024412">
    <property type="entry name" value="Lsr2_dim_dom"/>
</dbReference>
<dbReference type="Gene3D" id="3.30.60.230">
    <property type="entry name" value="Lsr2, dimerization domain"/>
    <property type="match status" value="1"/>
</dbReference>
<feature type="domain" description="Lsr2 dimerization" evidence="3">
    <location>
        <begin position="1"/>
        <end position="58"/>
    </location>
</feature>
<evidence type="ECO:0000313" key="5">
    <source>
        <dbReference type="EMBL" id="NHC13940.1"/>
    </source>
</evidence>